<evidence type="ECO:0000313" key="1">
    <source>
        <dbReference type="EMBL" id="RAK00330.1"/>
    </source>
</evidence>
<dbReference type="AlphaFoldDB" id="A0A327X2H4"/>
<dbReference type="Proteomes" id="UP000248790">
    <property type="component" value="Unassembled WGS sequence"/>
</dbReference>
<organism evidence="1 2">
    <name type="scientific">Larkinella arboricola</name>
    <dbReference type="NCBI Taxonomy" id="643671"/>
    <lineage>
        <taxon>Bacteria</taxon>
        <taxon>Pseudomonadati</taxon>
        <taxon>Bacteroidota</taxon>
        <taxon>Cytophagia</taxon>
        <taxon>Cytophagales</taxon>
        <taxon>Spirosomataceae</taxon>
        <taxon>Larkinella</taxon>
    </lineage>
</organism>
<dbReference type="InterPro" id="IPR012489">
    <property type="entry name" value="NucleaseA_inhib-like"/>
</dbReference>
<gene>
    <name evidence="1" type="ORF">LX87_02032</name>
</gene>
<evidence type="ECO:0000313" key="2">
    <source>
        <dbReference type="Proteomes" id="UP000248790"/>
    </source>
</evidence>
<proteinExistence type="predicted"/>
<keyword evidence="2" id="KW-1185">Reference proteome</keyword>
<name>A0A327X2H4_LARAB</name>
<reference evidence="1 2" key="1">
    <citation type="submission" date="2018-06" db="EMBL/GenBank/DDBJ databases">
        <title>Genomic Encyclopedia of Archaeal and Bacterial Type Strains, Phase II (KMG-II): from individual species to whole genera.</title>
        <authorList>
            <person name="Goeker M."/>
        </authorList>
    </citation>
    <scope>NUCLEOTIDE SEQUENCE [LARGE SCALE GENOMIC DNA]</scope>
    <source>
        <strain evidence="1 2">DSM 21851</strain>
    </source>
</reference>
<dbReference type="Pfam" id="PF07924">
    <property type="entry name" value="NuiA"/>
    <property type="match status" value="1"/>
</dbReference>
<dbReference type="SUPFAM" id="SSF82602">
    <property type="entry name" value="Nuclease A inhibitor (NuiA)"/>
    <property type="match status" value="1"/>
</dbReference>
<dbReference type="OrthoDB" id="960668at2"/>
<accession>A0A327X2H4</accession>
<dbReference type="Gene3D" id="3.40.1460.10">
    <property type="entry name" value="Nuclease A inhibitor-like"/>
    <property type="match status" value="1"/>
</dbReference>
<dbReference type="EMBL" id="QLMC01000002">
    <property type="protein sequence ID" value="RAK00330.1"/>
    <property type="molecule type" value="Genomic_DNA"/>
</dbReference>
<sequence length="137" mass="15868">MPSEEPTPEFSFSELLKDLYYPSESDEPVDFVNVPVQFEPPLTIGHVRDLLLITPEIYVEEIPEAAFWEPVVMDQDGYEEEEKRRTVRFAELRQQIESILMNRQVFRVGEVEVALYLLGRKADGFWAGLKTTVVETT</sequence>
<protein>
    <submittedName>
        <fullName evidence="1">Nuclease A inhibitor-like protein</fullName>
    </submittedName>
</protein>
<dbReference type="RefSeq" id="WP_111628080.1">
    <property type="nucleotide sequence ID" value="NZ_QLMC01000002.1"/>
</dbReference>
<dbReference type="InterPro" id="IPR036587">
    <property type="entry name" value="NucleaseA_inhib-like_sf"/>
</dbReference>
<comment type="caution">
    <text evidence="1">The sequence shown here is derived from an EMBL/GenBank/DDBJ whole genome shotgun (WGS) entry which is preliminary data.</text>
</comment>